<reference evidence="2" key="1">
    <citation type="submission" date="2018-04" db="EMBL/GenBank/DDBJ databases">
        <authorList>
            <person name="Cornet L."/>
        </authorList>
    </citation>
    <scope>NUCLEOTIDE SEQUENCE [LARGE SCALE GENOMIC DNA]</scope>
</reference>
<accession>A0A2W4U6K9</accession>
<sequence>MTYTIRRYRSYQEYLDDGELQAESKNYRLLDTGELIEVVREDDINIQIANRLIAAILQVMGALLHEWGLQTGQ</sequence>
<gene>
    <name evidence="1" type="ORF">DCF25_12230</name>
</gene>
<name>A0A2W4U6K9_9CYAN</name>
<proteinExistence type="predicted"/>
<comment type="caution">
    <text evidence="1">The sequence shown here is derived from an EMBL/GenBank/DDBJ whole genome shotgun (WGS) entry which is preliminary data.</text>
</comment>
<dbReference type="AlphaFoldDB" id="A0A2W4U6K9"/>
<protein>
    <submittedName>
        <fullName evidence="1">Uncharacterized protein</fullName>
    </submittedName>
</protein>
<reference evidence="1 2" key="2">
    <citation type="submission" date="2018-06" db="EMBL/GenBank/DDBJ databases">
        <title>Metagenomic assembly of (sub)arctic Cyanobacteria and their associated microbiome from non-axenic cultures.</title>
        <authorList>
            <person name="Baurain D."/>
        </authorList>
    </citation>
    <scope>NUCLEOTIDE SEQUENCE [LARGE SCALE GENOMIC DNA]</scope>
    <source>
        <strain evidence="1">ULC129bin1</strain>
    </source>
</reference>
<dbReference type="Proteomes" id="UP000249354">
    <property type="component" value="Unassembled WGS sequence"/>
</dbReference>
<dbReference type="EMBL" id="QBMC01000078">
    <property type="protein sequence ID" value="PZO16593.1"/>
    <property type="molecule type" value="Genomic_DNA"/>
</dbReference>
<organism evidence="1 2">
    <name type="scientific">Leptolyngbya foveolarum</name>
    <dbReference type="NCBI Taxonomy" id="47253"/>
    <lineage>
        <taxon>Bacteria</taxon>
        <taxon>Bacillati</taxon>
        <taxon>Cyanobacteriota</taxon>
        <taxon>Cyanophyceae</taxon>
        <taxon>Leptolyngbyales</taxon>
        <taxon>Leptolyngbyaceae</taxon>
        <taxon>Leptolyngbya group</taxon>
        <taxon>Leptolyngbya</taxon>
    </lineage>
</organism>
<evidence type="ECO:0000313" key="1">
    <source>
        <dbReference type="EMBL" id="PZO16593.1"/>
    </source>
</evidence>
<evidence type="ECO:0000313" key="2">
    <source>
        <dbReference type="Proteomes" id="UP000249354"/>
    </source>
</evidence>